<dbReference type="Gene3D" id="2.40.50.90">
    <property type="match status" value="1"/>
</dbReference>
<evidence type="ECO:0000313" key="2">
    <source>
        <dbReference type="Proteomes" id="UP000887575"/>
    </source>
</evidence>
<dbReference type="Proteomes" id="UP000887575">
    <property type="component" value="Unassembled WGS sequence"/>
</dbReference>
<feature type="domain" description="Tudor" evidence="1">
    <location>
        <begin position="88"/>
        <end position="141"/>
    </location>
</feature>
<dbReference type="SUPFAM" id="SSF63748">
    <property type="entry name" value="Tudor/PWWP/MBT"/>
    <property type="match status" value="1"/>
</dbReference>
<dbReference type="Gene3D" id="2.30.30.140">
    <property type="match status" value="1"/>
</dbReference>
<dbReference type="PANTHER" id="PTHR22948:SF29">
    <property type="entry name" value="FI02030P-RELATED"/>
    <property type="match status" value="1"/>
</dbReference>
<name>A0AAF3FKS6_9BILA</name>
<sequence length="634" mass="73167">MVRNGKQYNKINRIPLISSATVIISHIESPSSFFVQPKNHITDDLILREPSELPLMPLSSEMTNDSLLGYYCMAPLEDLLVDDEIVRQYGRARIIDVNFSLVEVRYIDEGKTEWVDPICLAEMPENFYYHPWQTIHCCLGGISPTGFLLESNPEQESRGWTETDADHFRQVVNRFPLFKVVSIQGTNISNDNSRVNIVELYGLENSFSVSQRILETDIVTFFRTQVRPLSWSDSDVEQVREKFGNLFKKHSVENPKIDVSDLLVLERLYTAPIKILEIDVAGLFSAEFFQTVIYSPLYNASMFPIPAGPINHQPTTVIDPRFEDFPLRWTSDERKAPNRKTIPKSSMDTDGFGVIYSSSDFQVPNMDCKYFRENGYYSDSGVVTFHILSARLNTPYEFYGIPLRNHNPENKEVLPTREAFRQMITERKELAAELEAFYSLSKNRYQFKIKDILSGFNGGIRFYGIYICSQLDRRSQFGRYQRVEIIAVDPKEGLMLRFLDSGGTIEAVNITDVYQIASKHCTIAAMALQLCWQGVRDEDMMFWVKSDFHPFTLKAFRQKFFTDGPVQLTLLENHDRKKCRYGKERPIVYEMWNVCFCTNIELSPTLTKEPNLFKVLNFDGQIVESRLVNDPDAP</sequence>
<dbReference type="PANTHER" id="PTHR22948">
    <property type="entry name" value="TUDOR DOMAIN CONTAINING PROTEIN"/>
    <property type="match status" value="1"/>
</dbReference>
<dbReference type="InterPro" id="IPR050621">
    <property type="entry name" value="Tudor_domain_containing"/>
</dbReference>
<dbReference type="InterPro" id="IPR035437">
    <property type="entry name" value="SNase_OB-fold_sf"/>
</dbReference>
<proteinExistence type="predicted"/>
<protein>
    <recommendedName>
        <fullName evidence="1">Tudor domain-containing protein</fullName>
    </recommendedName>
</protein>
<reference evidence="3" key="1">
    <citation type="submission" date="2024-02" db="UniProtKB">
        <authorList>
            <consortium name="WormBaseParasite"/>
        </authorList>
    </citation>
    <scope>IDENTIFICATION</scope>
</reference>
<evidence type="ECO:0000259" key="1">
    <source>
        <dbReference type="Pfam" id="PF00567"/>
    </source>
</evidence>
<organism evidence="2 3">
    <name type="scientific">Mesorhabditis belari</name>
    <dbReference type="NCBI Taxonomy" id="2138241"/>
    <lineage>
        <taxon>Eukaryota</taxon>
        <taxon>Metazoa</taxon>
        <taxon>Ecdysozoa</taxon>
        <taxon>Nematoda</taxon>
        <taxon>Chromadorea</taxon>
        <taxon>Rhabditida</taxon>
        <taxon>Rhabditina</taxon>
        <taxon>Rhabditomorpha</taxon>
        <taxon>Rhabditoidea</taxon>
        <taxon>Rhabditidae</taxon>
        <taxon>Mesorhabditinae</taxon>
        <taxon>Mesorhabditis</taxon>
    </lineage>
</organism>
<dbReference type="AlphaFoldDB" id="A0AAF3FKS6"/>
<keyword evidence="2" id="KW-1185">Reference proteome</keyword>
<dbReference type="GO" id="GO:0005737">
    <property type="term" value="C:cytoplasm"/>
    <property type="evidence" value="ECO:0007669"/>
    <property type="project" value="UniProtKB-ARBA"/>
</dbReference>
<evidence type="ECO:0000313" key="3">
    <source>
        <dbReference type="WBParaSite" id="MBELARI_LOCUS7253"/>
    </source>
</evidence>
<dbReference type="InterPro" id="IPR002999">
    <property type="entry name" value="Tudor"/>
</dbReference>
<dbReference type="WBParaSite" id="MBELARI_LOCUS7253">
    <property type="protein sequence ID" value="MBELARI_LOCUS7253"/>
    <property type="gene ID" value="MBELARI_LOCUS7253"/>
</dbReference>
<accession>A0AAF3FKS6</accession>
<dbReference type="Pfam" id="PF00567">
    <property type="entry name" value="TUDOR"/>
    <property type="match status" value="1"/>
</dbReference>